<accession>A0A7X6N491</accession>
<gene>
    <name evidence="6" type="ORF">HF964_09400</name>
</gene>
<feature type="transmembrane region" description="Helical" evidence="5">
    <location>
        <begin position="109"/>
        <end position="129"/>
    </location>
</feature>
<dbReference type="EMBL" id="JAAXPN010000014">
    <property type="protein sequence ID" value="NKZ24997.1"/>
    <property type="molecule type" value="Genomic_DNA"/>
</dbReference>
<dbReference type="GO" id="GO:0034257">
    <property type="term" value="F:nicotinamide riboside transmembrane transporter activity"/>
    <property type="evidence" value="ECO:0007669"/>
    <property type="project" value="InterPro"/>
</dbReference>
<evidence type="ECO:0000313" key="7">
    <source>
        <dbReference type="Proteomes" id="UP000549765"/>
    </source>
</evidence>
<feature type="transmembrane region" description="Helical" evidence="5">
    <location>
        <begin position="251"/>
        <end position="272"/>
    </location>
</feature>
<keyword evidence="4 5" id="KW-0472">Membrane</keyword>
<comment type="caution">
    <text evidence="6">The sequence shown here is derived from an EMBL/GenBank/DDBJ whole genome shotgun (WGS) entry which is preliminary data.</text>
</comment>
<proteinExistence type="predicted"/>
<dbReference type="InterPro" id="IPR006419">
    <property type="entry name" value="NMN_transpt_PnuC"/>
</dbReference>
<comment type="subcellular location">
    <subcellularLocation>
        <location evidence="1">Membrane</location>
        <topology evidence="1">Multi-pass membrane protein</topology>
    </subcellularLocation>
</comment>
<feature type="transmembrane region" description="Helical" evidence="5">
    <location>
        <begin position="135"/>
        <end position="155"/>
    </location>
</feature>
<dbReference type="Pfam" id="PF04973">
    <property type="entry name" value="NMN_transporter"/>
    <property type="match status" value="1"/>
</dbReference>
<reference evidence="6 7" key="1">
    <citation type="submission" date="2020-04" db="EMBL/GenBank/DDBJ databases">
        <title>MicrobeNet Type strains.</title>
        <authorList>
            <person name="Nicholson A.C."/>
        </authorList>
    </citation>
    <scope>NUCLEOTIDE SEQUENCE [LARGE SCALE GENOMIC DNA]</scope>
    <source>
        <strain evidence="6 7">CCUG 61472</strain>
    </source>
</reference>
<evidence type="ECO:0000256" key="3">
    <source>
        <dbReference type="ARBA" id="ARBA00022989"/>
    </source>
</evidence>
<dbReference type="GO" id="GO:0016020">
    <property type="term" value="C:membrane"/>
    <property type="evidence" value="ECO:0007669"/>
    <property type="project" value="UniProtKB-SubCell"/>
</dbReference>
<evidence type="ECO:0000256" key="1">
    <source>
        <dbReference type="ARBA" id="ARBA00004141"/>
    </source>
</evidence>
<name>A0A7X6N491_9LACO</name>
<dbReference type="NCBIfam" id="TIGR01528">
    <property type="entry name" value="NMN_trans_PnuC"/>
    <property type="match status" value="1"/>
</dbReference>
<evidence type="ECO:0000313" key="6">
    <source>
        <dbReference type="EMBL" id="NKZ24997.1"/>
    </source>
</evidence>
<feature type="transmembrane region" description="Helical" evidence="5">
    <location>
        <begin position="203"/>
        <end position="220"/>
    </location>
</feature>
<feature type="transmembrane region" description="Helical" evidence="5">
    <location>
        <begin position="40"/>
        <end position="57"/>
    </location>
</feature>
<keyword evidence="3 5" id="KW-1133">Transmembrane helix</keyword>
<feature type="transmembrane region" description="Helical" evidence="5">
    <location>
        <begin position="69"/>
        <end position="97"/>
    </location>
</feature>
<evidence type="ECO:0000256" key="2">
    <source>
        <dbReference type="ARBA" id="ARBA00022692"/>
    </source>
</evidence>
<protein>
    <recommendedName>
        <fullName evidence="8">Nicotinamide mononucleotide transporter</fullName>
    </recommendedName>
</protein>
<sequence length="286" mass="32085">MENVSGVSQNTPTTDVLYGEKFEGNYLQWIKSQLTGVEPFAWALYAFGMGMQFWGLITTPANFMSVGAFVTALIAFVSIGFGFLCTVMMAAAGWVKFRDVDGKIKERKMIGRSINGVLGAVSVIGYIFINWQAGHWWSILDQLVFFFAIDLQLMLNWRTWGHGETQDVKKLDVKGWIISIIALLAGWAILTPIGAYLNDSQPIIDALTLALGATASVLYVKRYTLNYKVWMFNSVIQIVMWFLALKGGFSPVALPMIVMTLLYMTSSIYGQYNFRLSNNNKVRDLQ</sequence>
<dbReference type="AlphaFoldDB" id="A0A7X6N491"/>
<organism evidence="6 7">
    <name type="scientific">Periweissella fabalis</name>
    <dbReference type="NCBI Taxonomy" id="1070421"/>
    <lineage>
        <taxon>Bacteria</taxon>
        <taxon>Bacillati</taxon>
        <taxon>Bacillota</taxon>
        <taxon>Bacilli</taxon>
        <taxon>Lactobacillales</taxon>
        <taxon>Lactobacillaceae</taxon>
        <taxon>Periweissella</taxon>
    </lineage>
</organism>
<feature type="transmembrane region" description="Helical" evidence="5">
    <location>
        <begin position="176"/>
        <end position="197"/>
    </location>
</feature>
<evidence type="ECO:0008006" key="8">
    <source>
        <dbReference type="Google" id="ProtNLM"/>
    </source>
</evidence>
<evidence type="ECO:0000256" key="5">
    <source>
        <dbReference type="SAM" id="Phobius"/>
    </source>
</evidence>
<evidence type="ECO:0000256" key="4">
    <source>
        <dbReference type="ARBA" id="ARBA00023136"/>
    </source>
</evidence>
<dbReference type="RefSeq" id="WP_168722788.1">
    <property type="nucleotide sequence ID" value="NZ_JAAXPN010000014.1"/>
</dbReference>
<keyword evidence="2 5" id="KW-0812">Transmembrane</keyword>
<keyword evidence="7" id="KW-1185">Reference proteome</keyword>
<dbReference type="Proteomes" id="UP000549765">
    <property type="component" value="Unassembled WGS sequence"/>
</dbReference>